<dbReference type="Pfam" id="PF22917">
    <property type="entry name" value="PRISE"/>
    <property type="match status" value="1"/>
</dbReference>
<accession>A0A1C3W978</accession>
<dbReference type="PANTHER" id="PTHR32487">
    <property type="entry name" value="3-OXO-DELTA(4,5)-STEROID 5-BETA-REDUCTASE"/>
    <property type="match status" value="1"/>
</dbReference>
<protein>
    <submittedName>
        <fullName evidence="2">Nucleoside-diphosphate-sugar epimerase</fullName>
    </submittedName>
</protein>
<reference evidence="2 3" key="1">
    <citation type="submission" date="2016-08" db="EMBL/GenBank/DDBJ databases">
        <authorList>
            <person name="Seilhamer J.J."/>
        </authorList>
    </citation>
    <scope>NUCLEOTIDE SEQUENCE [LARGE SCALE GENOMIC DNA]</scope>
    <source>
        <strain evidence="2 3">P1-7</strain>
    </source>
</reference>
<dbReference type="EMBL" id="FMAF01000009">
    <property type="protein sequence ID" value="SCB36702.1"/>
    <property type="molecule type" value="Genomic_DNA"/>
</dbReference>
<dbReference type="PANTHER" id="PTHR32487:SF0">
    <property type="entry name" value="3-OXO-DELTA(4,5)-STEROID 5-BETA-REDUCTASE"/>
    <property type="match status" value="1"/>
</dbReference>
<dbReference type="AlphaFoldDB" id="A0A1C3W978"/>
<organism evidence="2 3">
    <name type="scientific">Rhizobium lusitanum</name>
    <dbReference type="NCBI Taxonomy" id="293958"/>
    <lineage>
        <taxon>Bacteria</taxon>
        <taxon>Pseudomonadati</taxon>
        <taxon>Pseudomonadota</taxon>
        <taxon>Alphaproteobacteria</taxon>
        <taxon>Hyphomicrobiales</taxon>
        <taxon>Rhizobiaceae</taxon>
        <taxon>Rhizobium/Agrobacterium group</taxon>
        <taxon>Rhizobium</taxon>
    </lineage>
</organism>
<dbReference type="InterPro" id="IPR055222">
    <property type="entry name" value="PRISE-like_Rossmann-fold"/>
</dbReference>
<dbReference type="Proteomes" id="UP000199205">
    <property type="component" value="Unassembled WGS sequence"/>
</dbReference>
<proteinExistence type="predicted"/>
<gene>
    <name evidence="2" type="ORF">GA0061101_109106</name>
</gene>
<dbReference type="Gene3D" id="3.40.50.720">
    <property type="entry name" value="NAD(P)-binding Rossmann-like Domain"/>
    <property type="match status" value="1"/>
</dbReference>
<dbReference type="RefSeq" id="WP_092574576.1">
    <property type="nucleotide sequence ID" value="NZ_FMAF01000009.1"/>
</dbReference>
<dbReference type="InterPro" id="IPR036291">
    <property type="entry name" value="NAD(P)-bd_dom_sf"/>
</dbReference>
<evidence type="ECO:0000259" key="1">
    <source>
        <dbReference type="Pfam" id="PF22917"/>
    </source>
</evidence>
<dbReference type="OrthoDB" id="4392084at2"/>
<evidence type="ECO:0000313" key="2">
    <source>
        <dbReference type="EMBL" id="SCB36702.1"/>
    </source>
</evidence>
<dbReference type="SUPFAM" id="SSF51735">
    <property type="entry name" value="NAD(P)-binding Rossmann-fold domains"/>
    <property type="match status" value="1"/>
</dbReference>
<name>A0A1C3W978_9HYPH</name>
<feature type="domain" description="PRISE-like Rossmann-fold" evidence="1">
    <location>
        <begin position="67"/>
        <end position="352"/>
    </location>
</feature>
<dbReference type="CDD" id="cd08948">
    <property type="entry name" value="5beta-POR_like_SDR_a"/>
    <property type="match status" value="1"/>
</dbReference>
<sequence length="352" mass="39030">MNKHALIVGVTGITGSNLAENLPAEDGWTVSGLSRSRSPIAGVKTLICDLVDANSVRTALTEARPSHVFITAWSRQETETKNCEVNGAIVRNVLDALQGRGVEHVALTTGTKHYLGPFESYAKTQPETPFREEQERLPGENFYYVQEDEIFAAAARDGFTWSIHRPHTLIGYAVGNAMNMAATLAVYASICRETGRPFVFPGSPEQWQAATDVTDARLLAKHLKWAATTKSAANLAFNVVNGEVFRWKWLWPRLANYFGLEAAPYSGVPTPLEEQMGGAGPIWDEMVKKFDLQPNALSRVASFWHSDADLGRQIETFNDMGRSRKLGFLDYQDTTSSFTDAFDRLRADRIIP</sequence>
<evidence type="ECO:0000313" key="3">
    <source>
        <dbReference type="Proteomes" id="UP000199205"/>
    </source>
</evidence>